<evidence type="ECO:0000313" key="1">
    <source>
        <dbReference type="EMBL" id="GGC73873.1"/>
    </source>
</evidence>
<keyword evidence="2" id="KW-1185">Reference proteome</keyword>
<name>A0ABQ1NEI3_9BURK</name>
<organism evidence="1 2">
    <name type="scientific">Paraburkholderia caffeinilytica</name>
    <dbReference type="NCBI Taxonomy" id="1761016"/>
    <lineage>
        <taxon>Bacteria</taxon>
        <taxon>Pseudomonadati</taxon>
        <taxon>Pseudomonadota</taxon>
        <taxon>Betaproteobacteria</taxon>
        <taxon>Burkholderiales</taxon>
        <taxon>Burkholderiaceae</taxon>
        <taxon>Paraburkholderia</taxon>
    </lineage>
</organism>
<evidence type="ECO:0000313" key="2">
    <source>
        <dbReference type="Proteomes" id="UP000602004"/>
    </source>
</evidence>
<dbReference type="Proteomes" id="UP000602004">
    <property type="component" value="Unassembled WGS sequence"/>
</dbReference>
<reference evidence="2" key="1">
    <citation type="journal article" date="2019" name="Int. J. Syst. Evol. Microbiol.">
        <title>The Global Catalogue of Microorganisms (GCM) 10K type strain sequencing project: providing services to taxonomists for standard genome sequencing and annotation.</title>
        <authorList>
            <consortium name="The Broad Institute Genomics Platform"/>
            <consortium name="The Broad Institute Genome Sequencing Center for Infectious Disease"/>
            <person name="Wu L."/>
            <person name="Ma J."/>
        </authorList>
    </citation>
    <scope>NUCLEOTIDE SEQUENCE [LARGE SCALE GENOMIC DNA]</scope>
    <source>
        <strain evidence="2">CGMCC 1.15103</strain>
    </source>
</reference>
<dbReference type="EMBL" id="BMHL01000029">
    <property type="protein sequence ID" value="GGC73873.1"/>
    <property type="molecule type" value="Genomic_DNA"/>
</dbReference>
<sequence>MDSAFGATKATLDSFTLGPQLVGIVEGGRPEGTQIPGSGGAAVFW</sequence>
<proteinExistence type="predicted"/>
<gene>
    <name evidence="1" type="ORF">GCM10011400_72580</name>
</gene>
<comment type="caution">
    <text evidence="1">The sequence shown here is derived from an EMBL/GenBank/DDBJ whole genome shotgun (WGS) entry which is preliminary data.</text>
</comment>
<protein>
    <submittedName>
        <fullName evidence="1">Uncharacterized protein</fullName>
    </submittedName>
</protein>
<accession>A0ABQ1NEI3</accession>